<evidence type="ECO:0000313" key="2">
    <source>
        <dbReference type="Proteomes" id="UP000199050"/>
    </source>
</evidence>
<accession>A0A1G8UQK3</accession>
<protein>
    <submittedName>
        <fullName evidence="1">Uncharacterized protein</fullName>
    </submittedName>
</protein>
<evidence type="ECO:0000313" key="1">
    <source>
        <dbReference type="EMBL" id="SDJ56166.1"/>
    </source>
</evidence>
<name>A0A1G8UQK3_9BACL</name>
<organism evidence="1 2">
    <name type="scientific">Paenibacillus typhae</name>
    <dbReference type="NCBI Taxonomy" id="1174501"/>
    <lineage>
        <taxon>Bacteria</taxon>
        <taxon>Bacillati</taxon>
        <taxon>Bacillota</taxon>
        <taxon>Bacilli</taxon>
        <taxon>Bacillales</taxon>
        <taxon>Paenibacillaceae</taxon>
        <taxon>Paenibacillus</taxon>
    </lineage>
</organism>
<dbReference type="InterPro" id="IPR046117">
    <property type="entry name" value="DUF6054"/>
</dbReference>
<proteinExistence type="predicted"/>
<dbReference type="AlphaFoldDB" id="A0A1G8UQK3"/>
<dbReference type="RefSeq" id="WP_208607188.1">
    <property type="nucleotide sequence ID" value="NZ_CBCSKY010000019.1"/>
</dbReference>
<dbReference type="Pfam" id="PF19524">
    <property type="entry name" value="DUF6054"/>
    <property type="match status" value="1"/>
</dbReference>
<reference evidence="2" key="1">
    <citation type="submission" date="2016-10" db="EMBL/GenBank/DDBJ databases">
        <authorList>
            <person name="Varghese N."/>
            <person name="Submissions S."/>
        </authorList>
    </citation>
    <scope>NUCLEOTIDE SEQUENCE [LARGE SCALE GENOMIC DNA]</scope>
    <source>
        <strain evidence="2">CGMCC 1.11012</strain>
    </source>
</reference>
<dbReference type="EMBL" id="FNDX01000019">
    <property type="protein sequence ID" value="SDJ56166.1"/>
    <property type="molecule type" value="Genomic_DNA"/>
</dbReference>
<gene>
    <name evidence="1" type="ORF">SAMN05216192_11971</name>
</gene>
<dbReference type="Proteomes" id="UP000199050">
    <property type="component" value="Unassembled WGS sequence"/>
</dbReference>
<sequence>MADKYTLNVKVNPDVAMALIKDGMGTGAELLHEELNDLGDGRMIGTLVYERYFLRSGNQAAMVIIADNLQGVTNIRLISAGSSNSMIFKIDWGAGKSFASSVARILSDYTVE</sequence>
<dbReference type="STRING" id="1174501.SAMN05216192_11971"/>
<keyword evidence="2" id="KW-1185">Reference proteome</keyword>